<feature type="non-terminal residue" evidence="3">
    <location>
        <position position="102"/>
    </location>
</feature>
<gene>
    <name evidence="3" type="ORF">AMK59_2774</name>
</gene>
<sequence>KLGSSDVQFTTMQLYSLWLMMFFLKLTSLVPVRSSSASKDVLLEVESNLMSLFGFRKRPKVDKSKIAIPQTMLDLYHRQTGLFMDTASIAKPNLHTRNANTV</sequence>
<evidence type="ECO:0000256" key="1">
    <source>
        <dbReference type="SAM" id="Phobius"/>
    </source>
</evidence>
<dbReference type="AlphaFoldDB" id="A0A0T6BDK6"/>
<keyword evidence="4" id="KW-1185">Reference proteome</keyword>
<evidence type="ECO:0000313" key="4">
    <source>
        <dbReference type="Proteomes" id="UP000051574"/>
    </source>
</evidence>
<organism evidence="3 4">
    <name type="scientific">Oryctes borbonicus</name>
    <dbReference type="NCBI Taxonomy" id="1629725"/>
    <lineage>
        <taxon>Eukaryota</taxon>
        <taxon>Metazoa</taxon>
        <taxon>Ecdysozoa</taxon>
        <taxon>Arthropoda</taxon>
        <taxon>Hexapoda</taxon>
        <taxon>Insecta</taxon>
        <taxon>Pterygota</taxon>
        <taxon>Neoptera</taxon>
        <taxon>Endopterygota</taxon>
        <taxon>Coleoptera</taxon>
        <taxon>Polyphaga</taxon>
        <taxon>Scarabaeiformia</taxon>
        <taxon>Scarabaeidae</taxon>
        <taxon>Dynastinae</taxon>
        <taxon>Oryctes</taxon>
    </lineage>
</organism>
<reference evidence="3 4" key="1">
    <citation type="submission" date="2015-09" db="EMBL/GenBank/DDBJ databases">
        <title>Draft genome of the scarab beetle Oryctes borbonicus.</title>
        <authorList>
            <person name="Meyer J.M."/>
            <person name="Markov G.V."/>
            <person name="Baskaran P."/>
            <person name="Herrmann M."/>
            <person name="Sommer R.J."/>
            <person name="Roedelsperger C."/>
        </authorList>
    </citation>
    <scope>NUCLEOTIDE SEQUENCE [LARGE SCALE GENOMIC DNA]</scope>
    <source>
        <strain evidence="3">OB123</strain>
        <tissue evidence="3">Whole animal</tissue>
    </source>
</reference>
<proteinExistence type="predicted"/>
<dbReference type="EMBL" id="LJIG01001576">
    <property type="protein sequence ID" value="KRT85364.1"/>
    <property type="molecule type" value="Genomic_DNA"/>
</dbReference>
<keyword evidence="1" id="KW-1133">Transmembrane helix</keyword>
<name>A0A0T6BDK6_9SCAR</name>
<dbReference type="InterPro" id="IPR001111">
    <property type="entry name" value="TGF-b_propeptide"/>
</dbReference>
<accession>A0A0T6BDK6</accession>
<dbReference type="Pfam" id="PF00688">
    <property type="entry name" value="TGFb_propeptide"/>
    <property type="match status" value="1"/>
</dbReference>
<evidence type="ECO:0000259" key="2">
    <source>
        <dbReference type="Pfam" id="PF00688"/>
    </source>
</evidence>
<evidence type="ECO:0000313" key="3">
    <source>
        <dbReference type="EMBL" id="KRT85364.1"/>
    </source>
</evidence>
<keyword evidence="1" id="KW-0812">Transmembrane</keyword>
<protein>
    <recommendedName>
        <fullName evidence="2">TGF-beta propeptide domain-containing protein</fullName>
    </recommendedName>
</protein>
<dbReference type="OrthoDB" id="5987191at2759"/>
<dbReference type="Proteomes" id="UP000051574">
    <property type="component" value="Unassembled WGS sequence"/>
</dbReference>
<feature type="non-terminal residue" evidence="3">
    <location>
        <position position="1"/>
    </location>
</feature>
<feature type="transmembrane region" description="Helical" evidence="1">
    <location>
        <begin position="12"/>
        <end position="32"/>
    </location>
</feature>
<comment type="caution">
    <text evidence="3">The sequence shown here is derived from an EMBL/GenBank/DDBJ whole genome shotgun (WGS) entry which is preliminary data.</text>
</comment>
<keyword evidence="1" id="KW-0472">Membrane</keyword>
<feature type="domain" description="TGF-beta propeptide" evidence="2">
    <location>
        <begin position="36"/>
        <end position="80"/>
    </location>
</feature>